<keyword evidence="3" id="KW-1185">Reference proteome</keyword>
<dbReference type="Bgee" id="ENSNBRG00000012582">
    <property type="expression patterns" value="Expressed in brain"/>
</dbReference>
<evidence type="ECO:0000256" key="1">
    <source>
        <dbReference type="SAM" id="MobiDB-lite"/>
    </source>
</evidence>
<dbReference type="Proteomes" id="UP000261580">
    <property type="component" value="Unassembled WGS sequence"/>
</dbReference>
<dbReference type="AlphaFoldDB" id="A0A3Q4H1I2"/>
<accession>A0A3Q4H1I2</accession>
<reference evidence="2" key="2">
    <citation type="submission" date="2025-09" db="UniProtKB">
        <authorList>
            <consortium name="Ensembl"/>
        </authorList>
    </citation>
    <scope>IDENTIFICATION</scope>
</reference>
<protein>
    <submittedName>
        <fullName evidence="2">Uncharacterized protein</fullName>
    </submittedName>
</protein>
<feature type="compositionally biased region" description="Basic and acidic residues" evidence="1">
    <location>
        <begin position="149"/>
        <end position="166"/>
    </location>
</feature>
<evidence type="ECO:0000313" key="2">
    <source>
        <dbReference type="Ensembl" id="ENSNBRP00000016285.1"/>
    </source>
</evidence>
<feature type="region of interest" description="Disordered" evidence="1">
    <location>
        <begin position="97"/>
        <end position="234"/>
    </location>
</feature>
<organism evidence="2 3">
    <name type="scientific">Neolamprologus brichardi</name>
    <name type="common">Fairy cichlid</name>
    <name type="synonym">Lamprologus brichardi</name>
    <dbReference type="NCBI Taxonomy" id="32507"/>
    <lineage>
        <taxon>Eukaryota</taxon>
        <taxon>Metazoa</taxon>
        <taxon>Chordata</taxon>
        <taxon>Craniata</taxon>
        <taxon>Vertebrata</taxon>
        <taxon>Euteleostomi</taxon>
        <taxon>Actinopterygii</taxon>
        <taxon>Neopterygii</taxon>
        <taxon>Teleostei</taxon>
        <taxon>Neoteleostei</taxon>
        <taxon>Acanthomorphata</taxon>
        <taxon>Ovalentaria</taxon>
        <taxon>Cichlomorphae</taxon>
        <taxon>Cichliformes</taxon>
        <taxon>Cichlidae</taxon>
        <taxon>African cichlids</taxon>
        <taxon>Pseudocrenilabrinae</taxon>
        <taxon>Lamprologini</taxon>
        <taxon>Neolamprologus</taxon>
    </lineage>
</organism>
<dbReference type="GeneTree" id="ENSGT00940000177078"/>
<evidence type="ECO:0000313" key="3">
    <source>
        <dbReference type="Proteomes" id="UP000261580"/>
    </source>
</evidence>
<dbReference type="STRING" id="32507.ENSNBRP00000016285"/>
<reference evidence="2" key="1">
    <citation type="submission" date="2025-08" db="UniProtKB">
        <authorList>
            <consortium name="Ensembl"/>
        </authorList>
    </citation>
    <scope>IDENTIFICATION</scope>
</reference>
<dbReference type="Ensembl" id="ENSNBRT00000016722.1">
    <property type="protein sequence ID" value="ENSNBRP00000016285.1"/>
    <property type="gene ID" value="ENSNBRG00000012582.1"/>
</dbReference>
<sequence>MCRTKHSHGINSSIIQNRNRVLTHHSRRFRSPNVRLWGGTVGIVVFSPQMAPMGRAKPHPAGWTARQLWLREGVVCCGERPAFSGEATPIAMAGRKREGCWTGSSGSPAAESSCWMGSSGPPAKTVPKPAGTGAPGTHRAEPAGTWASDSDRKEPAGARASGKDRTGPAGTRASGRDRTEPAGTRASGSDRTGPAGTRASGRDRTEPAGAGTSGSDGSGCAGFFMSRGPVLTEC</sequence>
<feature type="compositionally biased region" description="Gly residues" evidence="1">
    <location>
        <begin position="211"/>
        <end position="220"/>
    </location>
</feature>
<proteinExistence type="predicted"/>
<name>A0A3Q4H1I2_NEOBR</name>